<dbReference type="EMBL" id="JH598412">
    <property type="status" value="NOT_ANNOTATED_CDS"/>
    <property type="molecule type" value="Genomic_DNA"/>
</dbReference>
<sequence>MTNAGLRNWRGEIVPSRVPSAPSHGTLDESQVTRDIQWTAVDVKSSEETQAADETVKSVADERSMPTIVLQKDEFGRDIEVVLDKHKRDKEQKCPRKRKHKRDKHRRDRSRSSSPRDRRYRTPPPPDPFRPQVSFDRQLLYGYLV</sequence>
<protein>
    <submittedName>
        <fullName evidence="2">Uncharacterized protein</fullName>
    </submittedName>
</protein>
<feature type="region of interest" description="Disordered" evidence="1">
    <location>
        <begin position="1"/>
        <end position="33"/>
    </location>
</feature>
<reference evidence="3" key="1">
    <citation type="journal article" date="2010" name="Science">
        <title>Signatures of adaptation to obligate biotrophy in the Hyaloperonospora arabidopsidis genome.</title>
        <authorList>
            <person name="Baxter L."/>
            <person name="Tripathy S."/>
            <person name="Ishaque N."/>
            <person name="Boot N."/>
            <person name="Cabral A."/>
            <person name="Kemen E."/>
            <person name="Thines M."/>
            <person name="Ah-Fong A."/>
            <person name="Anderson R."/>
            <person name="Badejoko W."/>
            <person name="Bittner-Eddy P."/>
            <person name="Boore J.L."/>
            <person name="Chibucos M.C."/>
            <person name="Coates M."/>
            <person name="Dehal P."/>
            <person name="Delehaunty K."/>
            <person name="Dong S."/>
            <person name="Downton P."/>
            <person name="Dumas B."/>
            <person name="Fabro G."/>
            <person name="Fronick C."/>
            <person name="Fuerstenberg S.I."/>
            <person name="Fulton L."/>
            <person name="Gaulin E."/>
            <person name="Govers F."/>
            <person name="Hughes L."/>
            <person name="Humphray S."/>
            <person name="Jiang R.H."/>
            <person name="Judelson H."/>
            <person name="Kamoun S."/>
            <person name="Kyung K."/>
            <person name="Meijer H."/>
            <person name="Minx P."/>
            <person name="Morris P."/>
            <person name="Nelson J."/>
            <person name="Phuntumart V."/>
            <person name="Qutob D."/>
            <person name="Rehmany A."/>
            <person name="Rougon-Cardoso A."/>
            <person name="Ryden P."/>
            <person name="Torto-Alalibo T."/>
            <person name="Studholme D."/>
            <person name="Wang Y."/>
            <person name="Win J."/>
            <person name="Wood J."/>
            <person name="Clifton S.W."/>
            <person name="Rogers J."/>
            <person name="Van den Ackerveken G."/>
            <person name="Jones J.D."/>
            <person name="McDowell J.M."/>
            <person name="Beynon J."/>
            <person name="Tyler B.M."/>
        </authorList>
    </citation>
    <scope>NUCLEOTIDE SEQUENCE [LARGE SCALE GENOMIC DNA]</scope>
    <source>
        <strain evidence="3">Emoy2</strain>
    </source>
</reference>
<keyword evidence="3" id="KW-1185">Reference proteome</keyword>
<dbReference type="OMA" id="WRGEIVP"/>
<dbReference type="Proteomes" id="UP000011713">
    <property type="component" value="Unassembled WGS sequence"/>
</dbReference>
<dbReference type="VEuPathDB" id="FungiDB:HpaG807552"/>
<dbReference type="HOGENOM" id="CLU_1790631_0_0_1"/>
<proteinExistence type="predicted"/>
<evidence type="ECO:0000256" key="1">
    <source>
        <dbReference type="SAM" id="MobiDB-lite"/>
    </source>
</evidence>
<organism evidence="2 3">
    <name type="scientific">Hyaloperonospora arabidopsidis (strain Emoy2)</name>
    <name type="common">Downy mildew agent</name>
    <name type="synonym">Peronospora arabidopsidis</name>
    <dbReference type="NCBI Taxonomy" id="559515"/>
    <lineage>
        <taxon>Eukaryota</taxon>
        <taxon>Sar</taxon>
        <taxon>Stramenopiles</taxon>
        <taxon>Oomycota</taxon>
        <taxon>Peronosporomycetes</taxon>
        <taxon>Peronosporales</taxon>
        <taxon>Peronosporaceae</taxon>
        <taxon>Hyaloperonospora</taxon>
    </lineage>
</organism>
<reference evidence="2" key="2">
    <citation type="submission" date="2015-06" db="UniProtKB">
        <authorList>
            <consortium name="EnsemblProtists"/>
        </authorList>
    </citation>
    <scope>IDENTIFICATION</scope>
    <source>
        <strain evidence="2">Emoy2</strain>
    </source>
</reference>
<name>M4BMB5_HYAAE</name>
<dbReference type="eggNOG" id="ENOG502RFD9">
    <property type="taxonomic scope" value="Eukaryota"/>
</dbReference>
<feature type="compositionally biased region" description="Basic residues" evidence="1">
    <location>
        <begin position="95"/>
        <end position="109"/>
    </location>
</feature>
<dbReference type="InParanoid" id="M4BMB5"/>
<evidence type="ECO:0000313" key="3">
    <source>
        <dbReference type="Proteomes" id="UP000011713"/>
    </source>
</evidence>
<feature type="region of interest" description="Disordered" evidence="1">
    <location>
        <begin position="85"/>
        <end position="134"/>
    </location>
</feature>
<dbReference type="EnsemblProtists" id="HpaT807552">
    <property type="protein sequence ID" value="HpaP807552"/>
    <property type="gene ID" value="HpaG807552"/>
</dbReference>
<evidence type="ECO:0000313" key="2">
    <source>
        <dbReference type="EnsemblProtists" id="HpaP807552"/>
    </source>
</evidence>
<feature type="compositionally biased region" description="Basic and acidic residues" evidence="1">
    <location>
        <begin position="85"/>
        <end position="94"/>
    </location>
</feature>
<accession>M4BMB5</accession>
<dbReference type="AlphaFoldDB" id="M4BMB5"/>